<evidence type="ECO:0000256" key="1">
    <source>
        <dbReference type="SAM" id="SignalP"/>
    </source>
</evidence>
<comment type="caution">
    <text evidence="2">The sequence shown here is derived from an EMBL/GenBank/DDBJ whole genome shotgun (WGS) entry which is preliminary data.</text>
</comment>
<evidence type="ECO:0008006" key="4">
    <source>
        <dbReference type="Google" id="ProtNLM"/>
    </source>
</evidence>
<proteinExistence type="predicted"/>
<feature type="chain" id="PRO_5045196148" description="Glycoamylase-like domain-containing protein" evidence="1">
    <location>
        <begin position="22"/>
        <end position="449"/>
    </location>
</feature>
<feature type="signal peptide" evidence="1">
    <location>
        <begin position="1"/>
        <end position="21"/>
    </location>
</feature>
<keyword evidence="1" id="KW-0732">Signal</keyword>
<dbReference type="EMBL" id="BAABJZ010000015">
    <property type="protein sequence ID" value="GAA4879215.1"/>
    <property type="molecule type" value="Genomic_DNA"/>
</dbReference>
<name>A0ABP9EJ93_9GAMM</name>
<reference evidence="3" key="1">
    <citation type="journal article" date="2019" name="Int. J. Syst. Evol. Microbiol.">
        <title>The Global Catalogue of Microorganisms (GCM) 10K type strain sequencing project: providing services to taxonomists for standard genome sequencing and annotation.</title>
        <authorList>
            <consortium name="The Broad Institute Genomics Platform"/>
            <consortium name="The Broad Institute Genome Sequencing Center for Infectious Disease"/>
            <person name="Wu L."/>
            <person name="Ma J."/>
        </authorList>
    </citation>
    <scope>NUCLEOTIDE SEQUENCE [LARGE SCALE GENOMIC DNA]</scope>
    <source>
        <strain evidence="3">JCM 18401</strain>
    </source>
</reference>
<protein>
    <recommendedName>
        <fullName evidence="4">Glycoamylase-like domain-containing protein</fullName>
    </recommendedName>
</protein>
<accession>A0ABP9EJ93</accession>
<evidence type="ECO:0000313" key="3">
    <source>
        <dbReference type="Proteomes" id="UP001499988"/>
    </source>
</evidence>
<organism evidence="2 3">
    <name type="scientific">Ferrimonas pelagia</name>
    <dbReference type="NCBI Taxonomy" id="1177826"/>
    <lineage>
        <taxon>Bacteria</taxon>
        <taxon>Pseudomonadati</taxon>
        <taxon>Pseudomonadota</taxon>
        <taxon>Gammaproteobacteria</taxon>
        <taxon>Alteromonadales</taxon>
        <taxon>Ferrimonadaceae</taxon>
        <taxon>Ferrimonas</taxon>
    </lineage>
</organism>
<dbReference type="Gene3D" id="1.50.10.140">
    <property type="match status" value="1"/>
</dbReference>
<dbReference type="Proteomes" id="UP001499988">
    <property type="component" value="Unassembled WGS sequence"/>
</dbReference>
<evidence type="ECO:0000313" key="2">
    <source>
        <dbReference type="EMBL" id="GAA4879215.1"/>
    </source>
</evidence>
<keyword evidence="3" id="KW-1185">Reference proteome</keyword>
<sequence>MKKTLMALWLAAALPGTAAHASPPATASVQPDATAIQPALSDSQIIAKLTRNSYAFWQQIRNDNGTYNDGHHLGKASHRGSIANAGMGLIALTVGHQMGYEPGAEQLAEKTLTMLAGHDPDFSVPRNARGTYIHFYNTQTGETIGDDWSPIDSAIMISGALFAKRYWPENAKIAAMADEIFQSTDLTSFIADVKRGEIHLAAYPDGSFKPNKTKAFNEYMIVASVARAQAEAQGLGPDSAPQRFWDKWYATTENVPKPTYKGIEVLGVNKNWFVSKFNYLFNNYLVNEFSAEPVYQQAITNAAKADFTWWQDRDWGQRSYEWGSGAGACQRGYCVDRMTLPDQKGKNDFQIVSPHILSGFMPYSDRARADLLAIYRDERQLAHYQLDNGETVLWRYSHQDHDWRANAIQAVDYSTMLFGLAALDENLGMAFFNAHNDYYNPQQPQYSRN</sequence>
<gene>
    <name evidence="2" type="ORF">GCM10023333_11320</name>
</gene>
<dbReference type="RefSeq" id="WP_345334261.1">
    <property type="nucleotide sequence ID" value="NZ_BAABJZ010000015.1"/>
</dbReference>